<dbReference type="PRINTS" id="PR00080">
    <property type="entry name" value="SDRFAMILY"/>
</dbReference>
<evidence type="ECO:0000256" key="1">
    <source>
        <dbReference type="ARBA" id="ARBA00006484"/>
    </source>
</evidence>
<dbReference type="InterPro" id="IPR036291">
    <property type="entry name" value="NAD(P)-bd_dom_sf"/>
</dbReference>
<name>A0A6C7EAT8_ILUCY</name>
<dbReference type="AlphaFoldDB" id="A0A6C7EAT8"/>
<reference evidence="4 5" key="1">
    <citation type="journal article" date="2013" name="Int. J. Syst. Evol. Microbiol.">
        <title>Ilumatobacter nonamiense sp. nov. and Ilumatobacter coccineum sp. nov., isolated from seashore sand.</title>
        <authorList>
            <person name="Matsumoto A."/>
            <person name="Kasai H."/>
            <person name="Matsuo Y."/>
            <person name="Shizuri Y."/>
            <person name="Ichikawa N."/>
            <person name="Fujita N."/>
            <person name="Omura S."/>
            <person name="Takahashi Y."/>
        </authorList>
    </citation>
    <scope>NUCLEOTIDE SEQUENCE [LARGE SCALE GENOMIC DNA]</scope>
    <source>
        <strain evidence="5">NBRC 103263 / KCTC 29153 / YM16-304</strain>
    </source>
</reference>
<evidence type="ECO:0000313" key="4">
    <source>
        <dbReference type="EMBL" id="BAN03122.1"/>
    </source>
</evidence>
<gene>
    <name evidence="4" type="ORF">YM304_28080</name>
</gene>
<dbReference type="NCBIfam" id="NF004843">
    <property type="entry name" value="PRK06194.1"/>
    <property type="match status" value="1"/>
</dbReference>
<dbReference type="PANTHER" id="PTHR43391:SF26">
    <property type="entry name" value="BLL7251 PROTEIN"/>
    <property type="match status" value="1"/>
</dbReference>
<dbReference type="Pfam" id="PF00106">
    <property type="entry name" value="adh_short"/>
    <property type="match status" value="1"/>
</dbReference>
<proteinExistence type="inferred from homology"/>
<sequence>MQELDGKTAVITGAASGIGLALAERFGSAGMKLVLADVDAGPLDTVTADFASRGHEVTSFVVDVRDLDQIRALNEHAKATFGKVHLLCNNAGVGSGGLVAAEDDLDLWKWTIDVNLWGVIYGCKVFLPDMIAHGESAHIVNTASMAGLASAPLMGPYNISKYGVVALSETMLQEMFMMKTSVGVSVLCPAFVQTGIADSRRNLPADVRPGDHAIREPEPLASPIKQLVANGLPTDVVAEAVHDAVVDEQFWILTHPETKPSVLERAERIVSQTNPPAYDGFG</sequence>
<dbReference type="SUPFAM" id="SSF51735">
    <property type="entry name" value="NAD(P)-binding Rossmann-fold domains"/>
    <property type="match status" value="1"/>
</dbReference>
<dbReference type="PANTHER" id="PTHR43391">
    <property type="entry name" value="RETINOL DEHYDROGENASE-RELATED"/>
    <property type="match status" value="1"/>
</dbReference>
<keyword evidence="2" id="KW-0560">Oxidoreductase</keyword>
<dbReference type="RefSeq" id="WP_015442369.1">
    <property type="nucleotide sequence ID" value="NC_020520.1"/>
</dbReference>
<organism evidence="4 5">
    <name type="scientific">Ilumatobacter coccineus (strain NBRC 103263 / KCTC 29153 / YM16-304)</name>
    <dbReference type="NCBI Taxonomy" id="1313172"/>
    <lineage>
        <taxon>Bacteria</taxon>
        <taxon>Bacillati</taxon>
        <taxon>Actinomycetota</taxon>
        <taxon>Acidimicrobiia</taxon>
        <taxon>Acidimicrobiales</taxon>
        <taxon>Ilumatobacteraceae</taxon>
        <taxon>Ilumatobacter</taxon>
    </lineage>
</organism>
<comment type="similarity">
    <text evidence="1 3">Belongs to the short-chain dehydrogenases/reductases (SDR) family.</text>
</comment>
<dbReference type="PRINTS" id="PR00081">
    <property type="entry name" value="GDHRDH"/>
</dbReference>
<evidence type="ECO:0000256" key="3">
    <source>
        <dbReference type="RuleBase" id="RU000363"/>
    </source>
</evidence>
<dbReference type="CDD" id="cd05233">
    <property type="entry name" value="SDR_c"/>
    <property type="match status" value="1"/>
</dbReference>
<keyword evidence="5" id="KW-1185">Reference proteome</keyword>
<evidence type="ECO:0000313" key="5">
    <source>
        <dbReference type="Proteomes" id="UP000011863"/>
    </source>
</evidence>
<dbReference type="Proteomes" id="UP000011863">
    <property type="component" value="Chromosome"/>
</dbReference>
<dbReference type="EMBL" id="AP012057">
    <property type="protein sequence ID" value="BAN03122.1"/>
    <property type="molecule type" value="Genomic_DNA"/>
</dbReference>
<dbReference type="InterPro" id="IPR002347">
    <property type="entry name" value="SDR_fam"/>
</dbReference>
<dbReference type="OrthoDB" id="4690547at2"/>
<protein>
    <submittedName>
        <fullName evidence="4">Putative oxidoreductase</fullName>
    </submittedName>
</protein>
<dbReference type="KEGG" id="aym:YM304_28080"/>
<dbReference type="GO" id="GO:0016491">
    <property type="term" value="F:oxidoreductase activity"/>
    <property type="evidence" value="ECO:0007669"/>
    <property type="project" value="UniProtKB-KW"/>
</dbReference>
<evidence type="ECO:0000256" key="2">
    <source>
        <dbReference type="ARBA" id="ARBA00023002"/>
    </source>
</evidence>
<dbReference type="Gene3D" id="3.40.50.720">
    <property type="entry name" value="NAD(P)-binding Rossmann-like Domain"/>
    <property type="match status" value="1"/>
</dbReference>
<accession>A0A6C7EAT8</accession>